<feature type="domain" description="Saccharopine dehydrogenase-like C-terminal" evidence="1">
    <location>
        <begin position="29"/>
        <end position="120"/>
    </location>
</feature>
<name>A0A7X4YUV2_9BACL</name>
<dbReference type="Proteomes" id="UP000558113">
    <property type="component" value="Unassembled WGS sequence"/>
</dbReference>
<evidence type="ECO:0000313" key="3">
    <source>
        <dbReference type="Proteomes" id="UP000558113"/>
    </source>
</evidence>
<dbReference type="AlphaFoldDB" id="A0A7X4YUV2"/>
<protein>
    <recommendedName>
        <fullName evidence="1">Saccharopine dehydrogenase-like C-terminal domain-containing protein</fullName>
    </recommendedName>
</protein>
<reference evidence="2 3" key="1">
    <citation type="submission" date="2020-01" db="EMBL/GenBank/DDBJ databases">
        <title>Paenibacillus soybeanensis sp. nov. isolated from the nodules of soybean (Glycine max(L.) Merr).</title>
        <authorList>
            <person name="Wang H."/>
        </authorList>
    </citation>
    <scope>NUCLEOTIDE SEQUENCE [LARGE SCALE GENOMIC DNA]</scope>
    <source>
        <strain evidence="2 3">DSM 23054</strain>
    </source>
</reference>
<gene>
    <name evidence="2" type="ORF">GT003_28740</name>
</gene>
<evidence type="ECO:0000259" key="1">
    <source>
        <dbReference type="Pfam" id="PF16653"/>
    </source>
</evidence>
<sequence length="130" mass="14162">MTLPEPYGTATQYIIPHAETKTLAKALAGIMDCISAYLYQSKEGKETEMYGYALHSEVTGTKDGKRMKHTLTHPASDGTVEGWEELRAYTRNVGIPLAVATELIAKGHVGQTGIVTLEAAGYLRRTEESC</sequence>
<dbReference type="OrthoDB" id="2078759at2"/>
<proteinExistence type="predicted"/>
<comment type="caution">
    <text evidence="2">The sequence shown here is derived from an EMBL/GenBank/DDBJ whole genome shotgun (WGS) entry which is preliminary data.</text>
</comment>
<accession>A0A7X4YUV2</accession>
<evidence type="ECO:0000313" key="2">
    <source>
        <dbReference type="EMBL" id="NBC72972.1"/>
    </source>
</evidence>
<keyword evidence="3" id="KW-1185">Reference proteome</keyword>
<dbReference type="Pfam" id="PF16653">
    <property type="entry name" value="Sacchrp_dh_C"/>
    <property type="match status" value="1"/>
</dbReference>
<organism evidence="2 3">
    <name type="scientific">Paenibacillus sacheonensis</name>
    <dbReference type="NCBI Taxonomy" id="742054"/>
    <lineage>
        <taxon>Bacteria</taxon>
        <taxon>Bacillati</taxon>
        <taxon>Bacillota</taxon>
        <taxon>Bacilli</taxon>
        <taxon>Bacillales</taxon>
        <taxon>Paenibacillaceae</taxon>
        <taxon>Paenibacillus</taxon>
    </lineage>
</organism>
<dbReference type="EMBL" id="JAAAMU010000025">
    <property type="protein sequence ID" value="NBC72972.1"/>
    <property type="molecule type" value="Genomic_DNA"/>
</dbReference>
<dbReference type="InterPro" id="IPR032095">
    <property type="entry name" value="Sacchrp_dh-like_C"/>
</dbReference>